<keyword evidence="3" id="KW-1185">Reference proteome</keyword>
<accession>A0A7S8C0U0</accession>
<dbReference type="GO" id="GO:0004806">
    <property type="term" value="F:triacylglycerol lipase activity"/>
    <property type="evidence" value="ECO:0007669"/>
    <property type="project" value="TreeGrafter"/>
</dbReference>
<keyword evidence="2" id="KW-0378">Hydrolase</keyword>
<dbReference type="PANTHER" id="PTHR43433">
    <property type="entry name" value="HYDROLASE, ALPHA/BETA FOLD FAMILY PROTEIN"/>
    <property type="match status" value="1"/>
</dbReference>
<reference evidence="2 3" key="1">
    <citation type="submission" date="2020-06" db="EMBL/GenBank/DDBJ databases">
        <title>Genome sequence of 2 isolates from Red Sea Mangroves.</title>
        <authorList>
            <person name="Sefrji F."/>
            <person name="Michoud G."/>
            <person name="Merlino G."/>
            <person name="Daffonchio D."/>
        </authorList>
    </citation>
    <scope>NUCLEOTIDE SEQUENCE [LARGE SCALE GENOMIC DNA]</scope>
    <source>
        <strain evidence="2 3">R1DC25</strain>
    </source>
</reference>
<dbReference type="AlphaFoldDB" id="A0A7S8C0U0"/>
<organism evidence="2 3">
    <name type="scientific">Kaustia mangrovi</name>
    <dbReference type="NCBI Taxonomy" id="2593653"/>
    <lineage>
        <taxon>Bacteria</taxon>
        <taxon>Pseudomonadati</taxon>
        <taxon>Pseudomonadota</taxon>
        <taxon>Alphaproteobacteria</taxon>
        <taxon>Hyphomicrobiales</taxon>
        <taxon>Parvibaculaceae</taxon>
        <taxon>Kaustia</taxon>
    </lineage>
</organism>
<dbReference type="SUPFAM" id="SSF53474">
    <property type="entry name" value="alpha/beta-Hydrolases"/>
    <property type="match status" value="1"/>
</dbReference>
<name>A0A7S8C0U0_9HYPH</name>
<dbReference type="EMBL" id="CP058214">
    <property type="protein sequence ID" value="QPC41275.1"/>
    <property type="molecule type" value="Genomic_DNA"/>
</dbReference>
<dbReference type="InterPro" id="IPR029058">
    <property type="entry name" value="AB_hydrolase_fold"/>
</dbReference>
<dbReference type="RefSeq" id="WP_213162490.1">
    <property type="nucleotide sequence ID" value="NZ_CP058214.1"/>
</dbReference>
<dbReference type="Gene3D" id="3.40.50.1820">
    <property type="entry name" value="alpha/beta hydrolase"/>
    <property type="match status" value="1"/>
</dbReference>
<dbReference type="Pfam" id="PF00561">
    <property type="entry name" value="Abhydrolase_1"/>
    <property type="match status" value="1"/>
</dbReference>
<dbReference type="KEGG" id="kmn:HW532_00060"/>
<dbReference type="PANTHER" id="PTHR43433:SF5">
    <property type="entry name" value="AB HYDROLASE-1 DOMAIN-CONTAINING PROTEIN"/>
    <property type="match status" value="1"/>
</dbReference>
<gene>
    <name evidence="2" type="ORF">HW532_00060</name>
</gene>
<dbReference type="InterPro" id="IPR050471">
    <property type="entry name" value="AB_hydrolase"/>
</dbReference>
<feature type="domain" description="AB hydrolase-1" evidence="1">
    <location>
        <begin position="21"/>
        <end position="123"/>
    </location>
</feature>
<dbReference type="GO" id="GO:0046503">
    <property type="term" value="P:glycerolipid catabolic process"/>
    <property type="evidence" value="ECO:0007669"/>
    <property type="project" value="TreeGrafter"/>
</dbReference>
<evidence type="ECO:0000259" key="1">
    <source>
        <dbReference type="Pfam" id="PF00561"/>
    </source>
</evidence>
<dbReference type="InterPro" id="IPR000073">
    <property type="entry name" value="AB_hydrolase_1"/>
</dbReference>
<evidence type="ECO:0000313" key="3">
    <source>
        <dbReference type="Proteomes" id="UP000593594"/>
    </source>
</evidence>
<protein>
    <submittedName>
        <fullName evidence="2">Alpha/beta hydrolase</fullName>
    </submittedName>
</protein>
<dbReference type="PRINTS" id="PR00111">
    <property type="entry name" value="ABHYDROLASE"/>
</dbReference>
<sequence>MPTFQSDGVTIAYEIAGDGEPILLIHGFASNGRVNWVDTGWVDALVRDGREVITVDNRGHGNSEKLYDPADYGAPIMANDACRLLDHLGLERADVMGYSMGARIAAFLAIKHPDRVRRVILAGLADNLVKGVGGAEEVAQALEADSSDRVTERMPRTFRLFAEQTGSDLKALAACMRSSRQKIKAEEVAGIRAPTLVVAGSDDDTAGPVAPLVELLPNATGLVIEGRDHMRTVGDKRYKEGVLDFLRSFQS</sequence>
<dbReference type="Proteomes" id="UP000593594">
    <property type="component" value="Chromosome"/>
</dbReference>
<evidence type="ECO:0000313" key="2">
    <source>
        <dbReference type="EMBL" id="QPC41275.1"/>
    </source>
</evidence>
<proteinExistence type="predicted"/>